<keyword evidence="3" id="KW-1185">Reference proteome</keyword>
<sequence length="240" mass="26690">MSITLARARARIVANVTGRGVRARDYASRIASAKNNHRRRVAPARASSIEEVDPEDLALVVELLDSESGEELKEKVDLMAKGGMLSAGVVEAARVVAETNRASGQDEDIVRTLDDLHETLKMKFQEMAAATVKSALDFAQELMKYFTAEDLEEANASVAVNKVQLMMREEFEKANGVSKAALAKYLDEVLPVMDEQDKRIQDALAQAETDEQQAQIVNVMMQRTKERMQIEFIRDCAARM</sequence>
<reference evidence="2" key="3">
    <citation type="submission" date="2017-04" db="EMBL/GenBank/DDBJ databases">
        <title>Population genomics of picophytoplankton unveils novel chromosome hypervariability.</title>
        <authorList>
            <consortium name="DOE Joint Genome Institute"/>
            <person name="Blanc-Mathieu R."/>
            <person name="Krasovec M."/>
            <person name="Hebrard M."/>
            <person name="Yau S."/>
            <person name="Desgranges E."/>
            <person name="Martin J."/>
            <person name="Schackwitz W."/>
            <person name="Kuo A."/>
            <person name="Salin G."/>
            <person name="Donnadieu C."/>
            <person name="Desdevises Y."/>
            <person name="Sanchez-Ferandin S."/>
            <person name="Moreau H."/>
            <person name="Rivals E."/>
            <person name="Grigoriev I.V."/>
            <person name="Grimsley N."/>
            <person name="Eyre-Walker A."/>
            <person name="Piganeau G."/>
        </authorList>
    </citation>
    <scope>NUCLEOTIDE SEQUENCE [LARGE SCALE GENOMIC DNA]</scope>
    <source>
        <strain evidence="2">RCC 1115</strain>
    </source>
</reference>
<proteinExistence type="predicted"/>
<dbReference type="RefSeq" id="XP_003079710.1">
    <property type="nucleotide sequence ID" value="XM_003079662.1"/>
</dbReference>
<organism evidence="1 3">
    <name type="scientific">Ostreococcus tauri</name>
    <name type="common">Marine green alga</name>
    <dbReference type="NCBI Taxonomy" id="70448"/>
    <lineage>
        <taxon>Eukaryota</taxon>
        <taxon>Viridiplantae</taxon>
        <taxon>Chlorophyta</taxon>
        <taxon>Mamiellophyceae</taxon>
        <taxon>Mamiellales</taxon>
        <taxon>Bathycoccaceae</taxon>
        <taxon>Ostreococcus</taxon>
    </lineage>
</organism>
<dbReference type="GeneID" id="9835494"/>
<reference evidence="1" key="2">
    <citation type="journal article" date="2014" name="BMC Genomics">
        <title>An improved genome of the model marine alga Ostreococcus tauri unfolds by assessing Illumina de novo assemblies.</title>
        <authorList>
            <person name="Blanc-Mathieu R."/>
            <person name="Verhelst B."/>
            <person name="Derelle E."/>
            <person name="Rombauts S."/>
            <person name="Bouget F.Y."/>
            <person name="Carre I."/>
            <person name="Chateau A."/>
            <person name="Eyre-Walker A."/>
            <person name="Grimsley N."/>
            <person name="Moreau H."/>
            <person name="Piegu B."/>
            <person name="Rivals E."/>
            <person name="Schackwitz W."/>
            <person name="Van de Peer Y."/>
            <person name="Piganeau G."/>
        </authorList>
    </citation>
    <scope>NUCLEOTIDE SEQUENCE</scope>
    <source>
        <strain evidence="1">RCC4221</strain>
    </source>
</reference>
<name>Q017Q5_OSTTA</name>
<accession>Q017Q5</accession>
<reference evidence="1 3" key="1">
    <citation type="journal article" date="2006" name="Proc. Natl. Acad. Sci. U.S.A.">
        <title>Genome analysis of the smallest free-living eukaryote Ostreococcus tauri unveils many unique features.</title>
        <authorList>
            <person name="Derelle E."/>
            <person name="Ferraz C."/>
            <person name="Rombauts S."/>
            <person name="Rouze P."/>
            <person name="Worden A.Z."/>
            <person name="Robbens S."/>
            <person name="Partensky F."/>
            <person name="Degroeve S."/>
            <person name="Echeynie S."/>
            <person name="Cooke R."/>
            <person name="Saeys Y."/>
            <person name="Wuyts J."/>
            <person name="Jabbari K."/>
            <person name="Bowler C."/>
            <person name="Panaud O."/>
            <person name="Piegu B."/>
            <person name="Ball S.G."/>
            <person name="Ral J.-P."/>
            <person name="Bouget F.-Y."/>
            <person name="Piganeau G."/>
            <person name="De Baets B."/>
            <person name="Picard A."/>
            <person name="Delseny M."/>
            <person name="Demaille J."/>
            <person name="Van de Peer Y."/>
            <person name="Moreau H."/>
        </authorList>
    </citation>
    <scope>NUCLEOTIDE SEQUENCE [LARGE SCALE GENOMIC DNA]</scope>
    <source>
        <strain evidence="1 3">OTTH0595</strain>
    </source>
</reference>
<evidence type="ECO:0000313" key="3">
    <source>
        <dbReference type="Proteomes" id="UP000009170"/>
    </source>
</evidence>
<dbReference type="Proteomes" id="UP000195557">
    <property type="component" value="Unassembled WGS sequence"/>
</dbReference>
<dbReference type="AlphaFoldDB" id="Q017Q5"/>
<dbReference type="OrthoDB" id="497528at2759"/>
<dbReference type="InParanoid" id="Q017Q5"/>
<dbReference type="EMBL" id="KZ155774">
    <property type="protein sequence ID" value="OUS48595.1"/>
    <property type="molecule type" value="Genomic_DNA"/>
</dbReference>
<dbReference type="KEGG" id="ota:OT_ostta06g00910"/>
<evidence type="ECO:0000313" key="2">
    <source>
        <dbReference type="EMBL" id="OUS48595.1"/>
    </source>
</evidence>
<protein>
    <submittedName>
        <fullName evidence="1">Unnamed product</fullName>
    </submittedName>
</protein>
<accession>A0A454XZ86</accession>
<dbReference type="OMA" id="FIRDCAA"/>
<dbReference type="EMBL" id="CAID01000006">
    <property type="protein sequence ID" value="CAL53356.1"/>
    <property type="molecule type" value="Genomic_DNA"/>
</dbReference>
<evidence type="ECO:0000313" key="1">
    <source>
        <dbReference type="EMBL" id="CAL53356.1"/>
    </source>
</evidence>
<dbReference type="Proteomes" id="UP000009170">
    <property type="component" value="Unassembled WGS sequence"/>
</dbReference>
<accession>A0A1Y5INS7</accession>
<gene>
    <name evidence="2" type="ORF">BE221DRAFT_19314</name>
    <name evidence="1" type="ORF">OT_ostta06g00910</name>
</gene>